<dbReference type="Pfam" id="PF00005">
    <property type="entry name" value="ABC_tran"/>
    <property type="match status" value="2"/>
</dbReference>
<dbReference type="STRING" id="745820.SAMN04488053_10985"/>
<dbReference type="Gene3D" id="3.40.50.300">
    <property type="entry name" value="P-loop containing nucleotide triphosphate hydrolases"/>
    <property type="match status" value="3"/>
</dbReference>
<feature type="coiled-coil region" evidence="4">
    <location>
        <begin position="163"/>
        <end position="197"/>
    </location>
</feature>
<protein>
    <submittedName>
        <fullName evidence="6">Macrolide transport system ATP-binding/permease protein</fullName>
    </submittedName>
</protein>
<proteinExistence type="predicted"/>
<reference evidence="7" key="1">
    <citation type="submission" date="2016-10" db="EMBL/GenBank/DDBJ databases">
        <authorList>
            <person name="Varghese N."/>
            <person name="Submissions S."/>
        </authorList>
    </citation>
    <scope>NUCLEOTIDE SEQUENCE [LARGE SCALE GENOMIC DNA]</scope>
    <source>
        <strain evidence="7">CGMCC 1.10369</strain>
    </source>
</reference>
<dbReference type="InterPro" id="IPR050611">
    <property type="entry name" value="ABCF"/>
</dbReference>
<dbReference type="OrthoDB" id="9760950at2"/>
<feature type="domain" description="ABC transporter" evidence="5">
    <location>
        <begin position="270"/>
        <end position="477"/>
    </location>
</feature>
<dbReference type="CDD" id="cd03221">
    <property type="entry name" value="ABCF_EF-3"/>
    <property type="match status" value="2"/>
</dbReference>
<keyword evidence="2" id="KW-0547">Nucleotide-binding</keyword>
<evidence type="ECO:0000313" key="7">
    <source>
        <dbReference type="Proteomes" id="UP000198778"/>
    </source>
</evidence>
<dbReference type="InterPro" id="IPR003593">
    <property type="entry name" value="AAA+_ATPase"/>
</dbReference>
<dbReference type="NCBIfam" id="NF000355">
    <property type="entry name" value="ribo_prot_ABC_F"/>
    <property type="match status" value="1"/>
</dbReference>
<sequence>MMLEASGLKQEVKGKKLFSIERLEIHEGDRIGLIGENGSGKTTLMQLLSGEKDVEEGSIHRYSSHGYLPQLKETDSTKSGGEITQKYIQEALQVEAGILFADEPTTNLDTAHIKWLEEKLQNWKGALVLISHDRAFLHHLCSKIWALEDGRLHIHPGSYKDYEAFKKQKMQAQERDYEKYRREKRHLEQALLQKQERAAKVTSTKNVSRSEAKITGAKPYFAKKQKKMQQVGKSIASRMEKLPKAEKPWRKKELIMSVPEAEGKQGKPAVIVEKSTAAAGARQLWESRPFVLKYGDHAALNGENGSGKTTFVRRLLKKEGIRIPAWVKIGCFHQNLENLHLHKTILENVNEYAIQSETTIRIVLARLGFQGEKVHTKAGVLSGGERVKLSFAKIFTSDINMLVLDEPTNYLDIEAMEALESLLQEYEGTVLVISHDRSFIEQVTDISIEIADGILRLKEAEAVERNAEKEEAMVLETKISEVLSRLSIEPTPELEKEFQELLKKKNS</sequence>
<name>A0A1H0HXB1_9BACI</name>
<dbReference type="RefSeq" id="WP_090843506.1">
    <property type="nucleotide sequence ID" value="NZ_FNIL01000009.1"/>
</dbReference>
<evidence type="ECO:0000256" key="4">
    <source>
        <dbReference type="SAM" id="Coils"/>
    </source>
</evidence>
<dbReference type="SUPFAM" id="SSF52540">
    <property type="entry name" value="P-loop containing nucleoside triphosphate hydrolases"/>
    <property type="match status" value="2"/>
</dbReference>
<dbReference type="AlphaFoldDB" id="A0A1H0HXB1"/>
<dbReference type="SMART" id="SM00382">
    <property type="entry name" value="AAA"/>
    <property type="match status" value="2"/>
</dbReference>
<evidence type="ECO:0000259" key="5">
    <source>
        <dbReference type="PROSITE" id="PS50893"/>
    </source>
</evidence>
<organism evidence="6 7">
    <name type="scientific">Alkalicoccus daliensis</name>
    <dbReference type="NCBI Taxonomy" id="745820"/>
    <lineage>
        <taxon>Bacteria</taxon>
        <taxon>Bacillati</taxon>
        <taxon>Bacillota</taxon>
        <taxon>Bacilli</taxon>
        <taxon>Bacillales</taxon>
        <taxon>Bacillaceae</taxon>
        <taxon>Alkalicoccus</taxon>
    </lineage>
</organism>
<keyword evidence="3 6" id="KW-0067">ATP-binding</keyword>
<dbReference type="InterPro" id="IPR017871">
    <property type="entry name" value="ABC_transporter-like_CS"/>
</dbReference>
<dbReference type="Proteomes" id="UP000198778">
    <property type="component" value="Unassembled WGS sequence"/>
</dbReference>
<dbReference type="EMBL" id="FNIL01000009">
    <property type="protein sequence ID" value="SDO23838.1"/>
    <property type="molecule type" value="Genomic_DNA"/>
</dbReference>
<dbReference type="PROSITE" id="PS50893">
    <property type="entry name" value="ABC_TRANSPORTER_2"/>
    <property type="match status" value="1"/>
</dbReference>
<evidence type="ECO:0000256" key="2">
    <source>
        <dbReference type="ARBA" id="ARBA00022741"/>
    </source>
</evidence>
<dbReference type="GO" id="GO:0005524">
    <property type="term" value="F:ATP binding"/>
    <property type="evidence" value="ECO:0007669"/>
    <property type="project" value="UniProtKB-KW"/>
</dbReference>
<keyword evidence="1" id="KW-0677">Repeat</keyword>
<dbReference type="PROSITE" id="PS00211">
    <property type="entry name" value="ABC_TRANSPORTER_1"/>
    <property type="match status" value="1"/>
</dbReference>
<dbReference type="PANTHER" id="PTHR19211">
    <property type="entry name" value="ATP-BINDING TRANSPORT PROTEIN-RELATED"/>
    <property type="match status" value="1"/>
</dbReference>
<evidence type="ECO:0000256" key="3">
    <source>
        <dbReference type="ARBA" id="ARBA00022840"/>
    </source>
</evidence>
<accession>A0A1H0HXB1</accession>
<dbReference type="PANTHER" id="PTHR19211:SF100">
    <property type="entry name" value="RIBOSOME PROTECTION PROTEIN VMLR"/>
    <property type="match status" value="1"/>
</dbReference>
<keyword evidence="7" id="KW-1185">Reference proteome</keyword>
<dbReference type="InterPro" id="IPR003439">
    <property type="entry name" value="ABC_transporter-like_ATP-bd"/>
</dbReference>
<dbReference type="InterPro" id="IPR027417">
    <property type="entry name" value="P-loop_NTPase"/>
</dbReference>
<evidence type="ECO:0000313" key="6">
    <source>
        <dbReference type="EMBL" id="SDO23838.1"/>
    </source>
</evidence>
<keyword evidence="4" id="KW-0175">Coiled coil</keyword>
<gene>
    <name evidence="6" type="ORF">SAMN04488053_10985</name>
</gene>
<dbReference type="GO" id="GO:0016887">
    <property type="term" value="F:ATP hydrolysis activity"/>
    <property type="evidence" value="ECO:0007669"/>
    <property type="project" value="InterPro"/>
</dbReference>
<evidence type="ECO:0000256" key="1">
    <source>
        <dbReference type="ARBA" id="ARBA00022737"/>
    </source>
</evidence>